<keyword evidence="2" id="KW-1133">Transmembrane helix</keyword>
<keyword evidence="2" id="KW-0874">Quinone</keyword>
<feature type="transmembrane region" description="Helical" evidence="2">
    <location>
        <begin position="132"/>
        <end position="154"/>
    </location>
</feature>
<dbReference type="Gene3D" id="1.20.120.1200">
    <property type="entry name" value="NADH-ubiquinone/plastoquinone oxidoreductase chain 6, subunit NuoJ"/>
    <property type="match status" value="1"/>
</dbReference>
<organism evidence="3 4">
    <name type="scientific">Raineya orbicola</name>
    <dbReference type="NCBI Taxonomy" id="2016530"/>
    <lineage>
        <taxon>Bacteria</taxon>
        <taxon>Pseudomonadati</taxon>
        <taxon>Bacteroidota</taxon>
        <taxon>Cytophagia</taxon>
        <taxon>Cytophagales</taxon>
        <taxon>Raineyaceae</taxon>
        <taxon>Raineya</taxon>
    </lineage>
</organism>
<keyword evidence="4" id="KW-1185">Reference proteome</keyword>
<evidence type="ECO:0000256" key="1">
    <source>
        <dbReference type="ARBA" id="ARBA00005698"/>
    </source>
</evidence>
<evidence type="ECO:0000313" key="3">
    <source>
        <dbReference type="EMBL" id="PKQ69353.1"/>
    </source>
</evidence>
<reference evidence="3 4" key="1">
    <citation type="submission" date="2017-06" db="EMBL/GenBank/DDBJ databases">
        <title>Raineya orbicola gen. nov., sp. nov. a slightly thermophilic bacterium of the phylum Bacteroidetes and the description of Raineyaceae fam. nov.</title>
        <authorList>
            <person name="Albuquerque L."/>
            <person name="Polonia A.R.M."/>
            <person name="Barroso C."/>
            <person name="Froufe H.J.C."/>
            <person name="Lage O."/>
            <person name="Lobo-Da-Cunha A."/>
            <person name="Egas C."/>
            <person name="Da Costa M.S."/>
        </authorList>
    </citation>
    <scope>NUCLEOTIDE SEQUENCE [LARGE SCALE GENOMIC DNA]</scope>
    <source>
        <strain evidence="3 4">SPSPC-11</strain>
    </source>
</reference>
<keyword evidence="2" id="KW-0812">Transmembrane</keyword>
<feature type="transmembrane region" description="Helical" evidence="2">
    <location>
        <begin position="53"/>
        <end position="71"/>
    </location>
</feature>
<comment type="function">
    <text evidence="2">NDH-1 shuttles electrons from NADH, via FMN and iron-sulfur (Fe-S) centers, to quinones in the respiratory chain. Couples the redox reaction to proton translocation (for every two electrons transferred, four hydrogen ions are translocated across the cytoplasmic membrane), and thus conserves the redox energy in a proton gradient.</text>
</comment>
<dbReference type="PANTHER" id="PTHR33269:SF17">
    <property type="entry name" value="NADH-UBIQUINONE OXIDOREDUCTASE CHAIN 6"/>
    <property type="match status" value="1"/>
</dbReference>
<proteinExistence type="inferred from homology"/>
<dbReference type="AlphaFoldDB" id="A0A2N3IGI4"/>
<accession>A0A2N3IGI4</accession>
<keyword evidence="2" id="KW-0520">NAD</keyword>
<sequence length="161" mass="17421">MNFVAIVFILIALGIIVFTKNMVYAVFSLLAVMLGLVILYVYLGADFVATAQLMIYVGGILVLLIMGVMLAPRNQEKTLIPVNYRRNFSAAIVALALGGVLMKEVLFLKFTDVKNPLQATTEKIGISFLTEYLVAFEVAGILLLVALVGASSIAGKKISKF</sequence>
<dbReference type="RefSeq" id="WP_101358662.1">
    <property type="nucleotide sequence ID" value="NZ_NKXO01000019.1"/>
</dbReference>
<gene>
    <name evidence="3" type="ORF">Rain11_1398</name>
</gene>
<dbReference type="EC" id="7.1.1.-" evidence="2"/>
<protein>
    <recommendedName>
        <fullName evidence="2">NADH-quinone oxidoreductase subunit J</fullName>
        <ecNumber evidence="2">7.1.1.-</ecNumber>
    </recommendedName>
</protein>
<dbReference type="EMBL" id="NKXO01000019">
    <property type="protein sequence ID" value="PKQ69353.1"/>
    <property type="molecule type" value="Genomic_DNA"/>
</dbReference>
<name>A0A2N3IGI4_9BACT</name>
<dbReference type="GO" id="GO:0005886">
    <property type="term" value="C:plasma membrane"/>
    <property type="evidence" value="ECO:0007669"/>
    <property type="project" value="UniProtKB-SubCell"/>
</dbReference>
<evidence type="ECO:0000256" key="2">
    <source>
        <dbReference type="RuleBase" id="RU004429"/>
    </source>
</evidence>
<dbReference type="PANTHER" id="PTHR33269">
    <property type="entry name" value="NADH-UBIQUINONE OXIDOREDUCTASE CHAIN 6"/>
    <property type="match status" value="1"/>
</dbReference>
<comment type="caution">
    <text evidence="3">The sequence shown here is derived from an EMBL/GenBank/DDBJ whole genome shotgun (WGS) entry which is preliminary data.</text>
</comment>
<feature type="transmembrane region" description="Helical" evidence="2">
    <location>
        <begin position="91"/>
        <end position="111"/>
    </location>
</feature>
<dbReference type="GO" id="GO:0048038">
    <property type="term" value="F:quinone binding"/>
    <property type="evidence" value="ECO:0007669"/>
    <property type="project" value="UniProtKB-UniRule"/>
</dbReference>
<comment type="caution">
    <text evidence="2">Lacks conserved residue(s) required for the propagation of feature annotation.</text>
</comment>
<dbReference type="OrthoDB" id="981464at2"/>
<evidence type="ECO:0000313" key="4">
    <source>
        <dbReference type="Proteomes" id="UP000233387"/>
    </source>
</evidence>
<dbReference type="InterPro" id="IPR042106">
    <property type="entry name" value="Nuo/plastoQ_OxRdtase_6_NuoJ"/>
</dbReference>
<keyword evidence="2" id="KW-0472">Membrane</keyword>
<comment type="subcellular location">
    <subcellularLocation>
        <location evidence="2">Cell membrane</location>
        <topology evidence="2">Multi-pass membrane protein</topology>
    </subcellularLocation>
</comment>
<dbReference type="InterPro" id="IPR001457">
    <property type="entry name" value="NADH_UbQ/plastoQ_OxRdtase_su6"/>
</dbReference>
<dbReference type="Pfam" id="PF00499">
    <property type="entry name" value="Oxidored_q3"/>
    <property type="match status" value="1"/>
</dbReference>
<comment type="catalytic activity">
    <reaction evidence="2">
        <text>a quinone + NADH + 5 H(+)(in) = a quinol + NAD(+) + 4 H(+)(out)</text>
        <dbReference type="Rhea" id="RHEA:57888"/>
        <dbReference type="ChEBI" id="CHEBI:15378"/>
        <dbReference type="ChEBI" id="CHEBI:24646"/>
        <dbReference type="ChEBI" id="CHEBI:57540"/>
        <dbReference type="ChEBI" id="CHEBI:57945"/>
        <dbReference type="ChEBI" id="CHEBI:132124"/>
    </reaction>
</comment>
<comment type="similarity">
    <text evidence="1 2">Belongs to the complex I subunit 6 family.</text>
</comment>
<dbReference type="GO" id="GO:0008137">
    <property type="term" value="F:NADH dehydrogenase (ubiquinone) activity"/>
    <property type="evidence" value="ECO:0007669"/>
    <property type="project" value="UniProtKB-UniRule"/>
</dbReference>
<keyword evidence="3" id="KW-0830">Ubiquinone</keyword>
<keyword evidence="2" id="KW-1003">Cell membrane</keyword>
<feature type="transmembrane region" description="Helical" evidence="2">
    <location>
        <begin position="24"/>
        <end position="41"/>
    </location>
</feature>
<dbReference type="Proteomes" id="UP000233387">
    <property type="component" value="Unassembled WGS sequence"/>
</dbReference>